<feature type="compositionally biased region" description="Basic and acidic residues" evidence="1">
    <location>
        <begin position="12"/>
        <end position="26"/>
    </location>
</feature>
<reference evidence="2" key="1">
    <citation type="submission" date="2009-05" db="EMBL/GenBank/DDBJ databases">
        <authorList>
            <person name="Harkins D.M."/>
            <person name="DeShazer D."/>
            <person name="Woods D.E."/>
            <person name="Brinkac L.M."/>
            <person name="Brown K.A."/>
            <person name="Hung G.C."/>
            <person name="Tuanyok A."/>
            <person name="Zhang B."/>
            <person name="Nierman W.C."/>
        </authorList>
    </citation>
    <scope>NUCLEOTIDE SEQUENCE [LARGE SCALE GENOMIC DNA]</scope>
    <source>
        <strain evidence="2">1710a</strain>
    </source>
</reference>
<protein>
    <submittedName>
        <fullName evidence="2">Uncharacterized protein</fullName>
    </submittedName>
</protein>
<organism evidence="2">
    <name type="scientific">Burkholderia pseudomallei 1710a</name>
    <dbReference type="NCBI Taxonomy" id="320371"/>
    <lineage>
        <taxon>Bacteria</taxon>
        <taxon>Pseudomonadati</taxon>
        <taxon>Pseudomonadota</taxon>
        <taxon>Betaproteobacteria</taxon>
        <taxon>Burkholderiales</taxon>
        <taxon>Burkholderiaceae</taxon>
        <taxon>Burkholderia</taxon>
        <taxon>pseudomallei group</taxon>
    </lineage>
</organism>
<dbReference type="AlphaFoldDB" id="A0A0E1WA77"/>
<dbReference type="HOGENOM" id="CLU_3133270_0_0_4"/>
<evidence type="ECO:0000256" key="1">
    <source>
        <dbReference type="SAM" id="MobiDB-lite"/>
    </source>
</evidence>
<sequence>MAKTLQNVGLAESHKKNSDKPKREGRVERNLEAAFGGAPAPDCAALGGL</sequence>
<proteinExistence type="predicted"/>
<feature type="region of interest" description="Disordered" evidence="1">
    <location>
        <begin position="1"/>
        <end position="26"/>
    </location>
</feature>
<evidence type="ECO:0000313" key="2">
    <source>
        <dbReference type="EMBL" id="EET10155.1"/>
    </source>
</evidence>
<accession>A0A0E1WA77</accession>
<gene>
    <name evidence="2" type="ORF">BURPS1710A_1655</name>
</gene>
<name>A0A0E1WA77_BURPE</name>
<dbReference type="EMBL" id="CM000832">
    <property type="protein sequence ID" value="EET10155.1"/>
    <property type="molecule type" value="Genomic_DNA"/>
</dbReference>
<dbReference type="Proteomes" id="UP000001812">
    <property type="component" value="Chromosome I"/>
</dbReference>